<dbReference type="InterPro" id="IPR050081">
    <property type="entry name" value="Ile-tRNA_ligase"/>
</dbReference>
<dbReference type="Gene3D" id="3.90.740.10">
    <property type="entry name" value="Valyl/Leucyl/Isoleucyl-tRNA synthetase, editing domain"/>
    <property type="match status" value="1"/>
</dbReference>
<feature type="region of interest" description="Disordered" evidence="13">
    <location>
        <begin position="1662"/>
        <end position="1703"/>
    </location>
</feature>
<evidence type="ECO:0000256" key="4">
    <source>
        <dbReference type="ARBA" id="ARBA00013165"/>
    </source>
</evidence>
<gene>
    <name evidence="15" type="ORF">WG66_17148</name>
</gene>
<dbReference type="InterPro" id="IPR009008">
    <property type="entry name" value="Val/Leu/Ile-tRNA-synth_edit"/>
</dbReference>
<proteinExistence type="inferred from homology"/>
<dbReference type="eggNOG" id="KOG0433">
    <property type="taxonomic scope" value="Eukaryota"/>
</dbReference>
<organism evidence="15 16">
    <name type="scientific">Moniliophthora roreri</name>
    <name type="common">Frosty pod rot fungus</name>
    <name type="synonym">Monilia roreri</name>
    <dbReference type="NCBI Taxonomy" id="221103"/>
    <lineage>
        <taxon>Eukaryota</taxon>
        <taxon>Fungi</taxon>
        <taxon>Dikarya</taxon>
        <taxon>Basidiomycota</taxon>
        <taxon>Agaricomycotina</taxon>
        <taxon>Agaricomycetes</taxon>
        <taxon>Agaricomycetidae</taxon>
        <taxon>Agaricales</taxon>
        <taxon>Marasmiineae</taxon>
        <taxon>Marasmiaceae</taxon>
        <taxon>Moniliophthora</taxon>
    </lineage>
</organism>
<dbReference type="Pfam" id="PF08264">
    <property type="entry name" value="Anticodon_1"/>
    <property type="match status" value="1"/>
</dbReference>
<dbReference type="InterPro" id="IPR017449">
    <property type="entry name" value="Pro-tRNA_synth_II"/>
</dbReference>
<dbReference type="GO" id="GO:0032543">
    <property type="term" value="P:mitochondrial translation"/>
    <property type="evidence" value="ECO:0007669"/>
    <property type="project" value="TreeGrafter"/>
</dbReference>
<dbReference type="InterPro" id="IPR007214">
    <property type="entry name" value="YbaK/aa-tRNA-synth-assoc-dom"/>
</dbReference>
<name>A0A0W0F1S5_MONRR</name>
<dbReference type="SUPFAM" id="SSF52954">
    <property type="entry name" value="Class II aaRS ABD-related"/>
    <property type="match status" value="1"/>
</dbReference>
<dbReference type="GO" id="GO:0004822">
    <property type="term" value="F:isoleucine-tRNA ligase activity"/>
    <property type="evidence" value="ECO:0007669"/>
    <property type="project" value="UniProtKB-EC"/>
</dbReference>
<evidence type="ECO:0000256" key="10">
    <source>
        <dbReference type="ARBA" id="ARBA00029731"/>
    </source>
</evidence>
<dbReference type="GO" id="GO:0002161">
    <property type="term" value="F:aminoacyl-tRNA deacylase activity"/>
    <property type="evidence" value="ECO:0007669"/>
    <property type="project" value="InterPro"/>
</dbReference>
<dbReference type="InterPro" id="IPR004154">
    <property type="entry name" value="Anticodon-bd"/>
</dbReference>
<dbReference type="HAMAP" id="MF_01571">
    <property type="entry name" value="Pro_tRNA_synth_type3"/>
    <property type="match status" value="1"/>
</dbReference>
<reference evidence="15 16" key="1">
    <citation type="submission" date="2015-12" db="EMBL/GenBank/DDBJ databases">
        <title>Draft genome sequence of Moniliophthora roreri, the causal agent of frosty pod rot of cacao.</title>
        <authorList>
            <person name="Aime M.C."/>
            <person name="Diaz-Valderrama J.R."/>
            <person name="Kijpornyongpan T."/>
            <person name="Phillips-Mora W."/>
        </authorList>
    </citation>
    <scope>NUCLEOTIDE SEQUENCE [LARGE SCALE GENOMIC DNA]</scope>
    <source>
        <strain evidence="15 16">MCA 2952</strain>
    </source>
</reference>
<dbReference type="InterPro" id="IPR002301">
    <property type="entry name" value="Ile-tRNA-ligase"/>
</dbReference>
<dbReference type="Pfam" id="PF04073">
    <property type="entry name" value="tRNA_edit"/>
    <property type="match status" value="1"/>
</dbReference>
<evidence type="ECO:0000256" key="2">
    <source>
        <dbReference type="ARBA" id="ARBA00008226"/>
    </source>
</evidence>
<dbReference type="PRINTS" id="PR00984">
    <property type="entry name" value="TRNASYNTHILE"/>
</dbReference>
<dbReference type="PANTHER" id="PTHR42765">
    <property type="entry name" value="SOLEUCYL-TRNA SYNTHETASE"/>
    <property type="match status" value="1"/>
</dbReference>
<dbReference type="PROSITE" id="PS00178">
    <property type="entry name" value="AA_TRNA_LIGASE_I"/>
    <property type="match status" value="1"/>
</dbReference>
<sequence length="1720" mass="191914">MKLKLPSIRPWRRYLSTSPSWYSMDNKAFSKTLLLPKTKFPLWSDPSKTEISFRPRTCEELYRWQWNNGSGPLFVFLDGPPYANGNLHMGHALNKILKDIINRFYLSQGRKVHYYPGWDCHGLPIENKALQELGVSDITFNKSPHHLTLTLSKKDSKSLPPSTIREAARNTATREIASQKAQFQDFGIMADWHNDSATYRTLDHRYEIRQLRIFQKMVEKGLIYRHYRPVHYSPSSRSALAEAELVYKDDHVSHSVYVSFTLDQAAAAQLNFPGIDTVELLVWTTTPWTLTANMGIAINPALSYSVLRHGSAQTALIAAKDRIPSLISDQIIDETGLEVIAEIPGSVLLGLSYKPIFTPLTQQQTPSLKIIEASHVTSDSGTGLVHCAPAHGAEDYHAFHSLGLLSDPTAMICHVDAEGAFNAEVQKIVGDKAAETLIGQPVLDSGSRTVVELLKEIKALRKIKRVKHRYPYDWKTDKPVIVTATSQWFANLDGIKEKALAALDEVLFVPPSSRNRLESFIRSRSEWCISRQRVWGVPIPALHHIPTDTALLNSDSLNHILSVLEQKGVAHWWDGPVEDFLPPSASNSNPAEWRKSTDTMDVWFDSGSSWSMLPEMGVGRNSETGREFEADVCLEGTDQHRGWFQSQLLTYVSVAPEDAPPKAPYSTLITHGMVLDESGKKMSKSLGNIVSPLSIVHGGKDKKKEPAYGADILRLWVATVEYGQDMSIGPTVLAQTAESMRKIRNSMRFMLGNIDEESRNIVVPREQMGLAERYVMHELFTLEQTALQGYKSYNFLKVMSAVINYCNITLSSLYFDITKDCLYANARDSAERRAIVAVLQKTLTTVTNIVAPVLPHLAEEVNATHYGSSTSVFANKWTPLETDWQDPEAFKDMNTLLSVRKVVLILLEKARTAKQLRSSLEAEVDIIISEELQNSGVADLLHREEQFLKTLFIVSDVVLTDEGSLGGVGDVPEWVYSDSVELPGSDQNIAIRNFPTLTLSPRTFSSLKFFDMDAVTSALASLSLKPTATVSHNSTDSPAAWKDALNATAGVPQGFELIKTLVYKPKTAKSTTPVPVVVIAKDSTASSSAIGKKLNLKELRLASEDLLKEFFNLDKDSLSPLALNSQTFSKVVTVVDSSIASSSSVFALHALSSSSTTFLTGSDIVKYLKSLETDEVKVQELDLANLDAGAPAASTPKAPAKDKEDAKIEGAVQIAIGVKKEVDFPTWYTNVLLKADMLDYYSVSGCYILKPWSYNIWEEIQRWFDAQIKELDVQNSYFPMFVSSKVLEREKDHIEGFSPEVAWVTRAGKSELEEPIAIRPTSETAMYPYYAKWIKSHRDLPLKLNQWNSVVRWEFKNPQPFLRTREFLWQEGHTAHLTKAEADKEVRQILDLYRRVYEELLAVPVIPGIKSEKEKFAGGLYTTTVEGFIPTTGRGIQAATSHCLGQNFSRPEMFNIVVEDPNDPTGQGKLYVWQNSWGLSTRTIGVMVMVHGDNQGLVLPPRVASIQVVVVPCGITVKTTDEQRAQINQACDVLAATLKKAGIKAKADLRDGYTPGYKFNDWEQKGVPLRLEIGPKDLEGKQTLSVRRDTGEKKPISLDNIASSVNEILDSIQQQMFERAQKNYFDSIKQVTKWEDLVPTLDAKCVAVLPWCEEEACEDDIKERSAQASEPTDERAPSAGAKSLAIPFDQSKWDPIEPGKTKCPACGKDAKRWTMFGRSY</sequence>
<dbReference type="GO" id="GO:0006428">
    <property type="term" value="P:isoleucyl-tRNA aminoacylation"/>
    <property type="evidence" value="ECO:0007669"/>
    <property type="project" value="InterPro"/>
</dbReference>
<keyword evidence="9" id="KW-0030">Aminoacyl-tRNA synthetase</keyword>
<comment type="similarity">
    <text evidence="1">Belongs to the class-I aminoacyl-tRNA synthetase family.</text>
</comment>
<dbReference type="InterPro" id="IPR033721">
    <property type="entry name" value="ProRS_core_arch_euk"/>
</dbReference>
<keyword evidence="6" id="KW-0547">Nucleotide-binding</keyword>
<dbReference type="InterPro" id="IPR002314">
    <property type="entry name" value="aa-tRNA-synt_IIb"/>
</dbReference>
<dbReference type="InterPro" id="IPR016061">
    <property type="entry name" value="Pro-tRNA_ligase_II_C"/>
</dbReference>
<dbReference type="InterPro" id="IPR033708">
    <property type="entry name" value="Anticodon_Ile_BEm"/>
</dbReference>
<evidence type="ECO:0000256" key="7">
    <source>
        <dbReference type="ARBA" id="ARBA00022840"/>
    </source>
</evidence>
<dbReference type="EC" id="6.1.1.5" evidence="4"/>
<dbReference type="InterPro" id="IPR009080">
    <property type="entry name" value="tRNAsynth_Ia_anticodon-bd"/>
</dbReference>
<dbReference type="PROSITE" id="PS50862">
    <property type="entry name" value="AA_TRNA_LIGASE_II"/>
    <property type="match status" value="1"/>
</dbReference>
<dbReference type="Gene3D" id="3.30.110.30">
    <property type="entry name" value="C-terminal domain of ProRS"/>
    <property type="match status" value="1"/>
</dbReference>
<dbReference type="InterPro" id="IPR006195">
    <property type="entry name" value="aa-tRNA-synth_II"/>
</dbReference>
<evidence type="ECO:0000256" key="12">
    <source>
        <dbReference type="ARBA" id="ARBA00047671"/>
    </source>
</evidence>
<dbReference type="InterPro" id="IPR004499">
    <property type="entry name" value="Pro-tRNA-ligase_IIa_arc-type"/>
</dbReference>
<dbReference type="SUPFAM" id="SSF55681">
    <property type="entry name" value="Class II aaRS and biotin synthetases"/>
    <property type="match status" value="1"/>
</dbReference>
<comment type="catalytic activity">
    <reaction evidence="12">
        <text>tRNA(Pro) + L-proline + ATP = L-prolyl-tRNA(Pro) + AMP + diphosphate</text>
        <dbReference type="Rhea" id="RHEA:14305"/>
        <dbReference type="Rhea" id="RHEA-COMP:9700"/>
        <dbReference type="Rhea" id="RHEA-COMP:9702"/>
        <dbReference type="ChEBI" id="CHEBI:30616"/>
        <dbReference type="ChEBI" id="CHEBI:33019"/>
        <dbReference type="ChEBI" id="CHEBI:60039"/>
        <dbReference type="ChEBI" id="CHEBI:78442"/>
        <dbReference type="ChEBI" id="CHEBI:78532"/>
        <dbReference type="ChEBI" id="CHEBI:456215"/>
        <dbReference type="EC" id="6.1.1.15"/>
    </reaction>
</comment>
<dbReference type="FunFam" id="3.30.110.30:FF:000001">
    <property type="entry name" value="Bifunctional glutamate/proline--tRNA ligase"/>
    <property type="match status" value="1"/>
</dbReference>
<evidence type="ECO:0000256" key="11">
    <source>
        <dbReference type="ARBA" id="ARBA00032665"/>
    </source>
</evidence>
<evidence type="ECO:0000256" key="3">
    <source>
        <dbReference type="ARBA" id="ARBA00012831"/>
    </source>
</evidence>
<keyword evidence="8" id="KW-0648">Protein biosynthesis</keyword>
<dbReference type="Gene3D" id="3.40.50.620">
    <property type="entry name" value="HUPs"/>
    <property type="match status" value="2"/>
</dbReference>
<dbReference type="SUPFAM" id="SSF64586">
    <property type="entry name" value="C-terminal domain of ProRS"/>
    <property type="match status" value="1"/>
</dbReference>
<evidence type="ECO:0000313" key="16">
    <source>
        <dbReference type="Proteomes" id="UP000054988"/>
    </source>
</evidence>
<dbReference type="EC" id="6.1.1.15" evidence="3"/>
<dbReference type="Pfam" id="PF09180">
    <property type="entry name" value="ProRS-C_1"/>
    <property type="match status" value="1"/>
</dbReference>
<feature type="domain" description="Aminoacyl-transfer RNA synthetases class-II family profile" evidence="14">
    <location>
        <begin position="1254"/>
        <end position="1500"/>
    </location>
</feature>
<dbReference type="FunFam" id="3.30.930.10:FF:000007">
    <property type="entry name" value="Bifunctional glutamate/proline--tRNA ligase"/>
    <property type="match status" value="1"/>
</dbReference>
<evidence type="ECO:0000259" key="14">
    <source>
        <dbReference type="PROSITE" id="PS50862"/>
    </source>
</evidence>
<keyword evidence="5" id="KW-0436">Ligase</keyword>
<dbReference type="EMBL" id="LATX01002390">
    <property type="protein sequence ID" value="KTB30279.1"/>
    <property type="molecule type" value="Genomic_DNA"/>
</dbReference>
<protein>
    <recommendedName>
        <fullName evidence="11">Isoleucyl-tRNA synthetase</fullName>
        <ecNumber evidence="3">6.1.1.15</ecNumber>
        <ecNumber evidence="4">6.1.1.5</ecNumber>
    </recommendedName>
    <alternativeName>
        <fullName evidence="10">Prolyl-tRNA synthetase</fullName>
    </alternativeName>
</protein>
<dbReference type="CDD" id="cd00778">
    <property type="entry name" value="ProRS_core_arch_euk"/>
    <property type="match status" value="1"/>
</dbReference>
<dbReference type="SMART" id="SM00946">
    <property type="entry name" value="ProRS-C_1"/>
    <property type="match status" value="1"/>
</dbReference>
<dbReference type="NCBIfam" id="TIGR00408">
    <property type="entry name" value="proS_fam_I"/>
    <property type="match status" value="1"/>
</dbReference>
<dbReference type="NCBIfam" id="TIGR00392">
    <property type="entry name" value="ileS"/>
    <property type="match status" value="1"/>
</dbReference>
<dbReference type="SUPFAM" id="SSF52374">
    <property type="entry name" value="Nucleotidylyl transferase"/>
    <property type="match status" value="1"/>
</dbReference>
<dbReference type="CDD" id="cd07960">
    <property type="entry name" value="Anticodon_Ia_Ile_BEm"/>
    <property type="match status" value="1"/>
</dbReference>
<dbReference type="InterPro" id="IPR001412">
    <property type="entry name" value="aa-tRNA-synth_I_CS"/>
</dbReference>
<dbReference type="SUPFAM" id="SSF55826">
    <property type="entry name" value="YbaK/ProRS associated domain"/>
    <property type="match status" value="1"/>
</dbReference>
<dbReference type="GO" id="GO:0006433">
    <property type="term" value="P:prolyl-tRNA aminoacylation"/>
    <property type="evidence" value="ECO:0007669"/>
    <property type="project" value="InterPro"/>
</dbReference>
<dbReference type="Gene3D" id="3.30.930.10">
    <property type="entry name" value="Bira Bifunctional Protein, Domain 2"/>
    <property type="match status" value="1"/>
</dbReference>
<dbReference type="InterPro" id="IPR014729">
    <property type="entry name" value="Rossmann-like_a/b/a_fold"/>
</dbReference>
<dbReference type="InterPro" id="IPR045864">
    <property type="entry name" value="aa-tRNA-synth_II/BPL/LPL"/>
</dbReference>
<evidence type="ECO:0000256" key="5">
    <source>
        <dbReference type="ARBA" id="ARBA00022598"/>
    </source>
</evidence>
<dbReference type="GO" id="GO:0004827">
    <property type="term" value="F:proline-tRNA ligase activity"/>
    <property type="evidence" value="ECO:0007669"/>
    <property type="project" value="UniProtKB-EC"/>
</dbReference>
<dbReference type="GO" id="GO:0005739">
    <property type="term" value="C:mitochondrion"/>
    <property type="evidence" value="ECO:0007669"/>
    <property type="project" value="TreeGrafter"/>
</dbReference>
<dbReference type="Gene3D" id="3.40.50.800">
    <property type="entry name" value="Anticodon-binding domain"/>
    <property type="match status" value="1"/>
</dbReference>
<comment type="similarity">
    <text evidence="2">Belongs to the class-II aminoacyl-tRNA synthetase family.</text>
</comment>
<dbReference type="Gene3D" id="3.90.960.10">
    <property type="entry name" value="YbaK/aminoacyl-tRNA synthetase-associated domain"/>
    <property type="match status" value="1"/>
</dbReference>
<feature type="compositionally biased region" description="Basic and acidic residues" evidence="13">
    <location>
        <begin position="1691"/>
        <end position="1700"/>
    </location>
</feature>
<dbReference type="InterPro" id="IPR036754">
    <property type="entry name" value="YbaK/aa-tRNA-synt-asso_dom_sf"/>
</dbReference>
<dbReference type="GO" id="GO:0005524">
    <property type="term" value="F:ATP binding"/>
    <property type="evidence" value="ECO:0007669"/>
    <property type="project" value="UniProtKB-KW"/>
</dbReference>
<dbReference type="InterPro" id="IPR013155">
    <property type="entry name" value="M/V/L/I-tRNA-synth_anticd-bd"/>
</dbReference>
<dbReference type="CDD" id="cd04332">
    <property type="entry name" value="YbaK_like"/>
    <property type="match status" value="1"/>
</dbReference>
<evidence type="ECO:0000256" key="13">
    <source>
        <dbReference type="SAM" id="MobiDB-lite"/>
    </source>
</evidence>
<evidence type="ECO:0000256" key="1">
    <source>
        <dbReference type="ARBA" id="ARBA00005594"/>
    </source>
</evidence>
<dbReference type="SUPFAM" id="SSF47323">
    <property type="entry name" value="Anticodon-binding domain of a subclass of class I aminoacyl-tRNA synthetases"/>
    <property type="match status" value="1"/>
</dbReference>
<dbReference type="Pfam" id="PF00133">
    <property type="entry name" value="tRNA-synt_1"/>
    <property type="match status" value="1"/>
</dbReference>
<dbReference type="PANTHER" id="PTHR42765:SF1">
    <property type="entry name" value="ISOLEUCINE--TRNA LIGASE, MITOCHONDRIAL"/>
    <property type="match status" value="1"/>
</dbReference>
<evidence type="ECO:0000313" key="15">
    <source>
        <dbReference type="EMBL" id="KTB30279.1"/>
    </source>
</evidence>
<comment type="caution">
    <text evidence="15">The sequence shown here is derived from an EMBL/GenBank/DDBJ whole genome shotgun (WGS) entry which is preliminary data.</text>
</comment>
<dbReference type="CDD" id="cd00862">
    <property type="entry name" value="ProRS_anticodon_zinc"/>
    <property type="match status" value="1"/>
</dbReference>
<dbReference type="FunFam" id="3.40.50.800:FF:000005">
    <property type="entry name" value="bifunctional glutamate/proline--tRNA ligase"/>
    <property type="match status" value="1"/>
</dbReference>
<accession>A0A0W0F1S5</accession>
<dbReference type="InterPro" id="IPR002300">
    <property type="entry name" value="aa-tRNA-synth_Ia"/>
</dbReference>
<dbReference type="Pfam" id="PF03129">
    <property type="entry name" value="HGTP_anticodon"/>
    <property type="match status" value="1"/>
</dbReference>
<evidence type="ECO:0000256" key="9">
    <source>
        <dbReference type="ARBA" id="ARBA00023146"/>
    </source>
</evidence>
<dbReference type="GO" id="GO:0000049">
    <property type="term" value="F:tRNA binding"/>
    <property type="evidence" value="ECO:0007669"/>
    <property type="project" value="InterPro"/>
</dbReference>
<evidence type="ECO:0000256" key="8">
    <source>
        <dbReference type="ARBA" id="ARBA00022917"/>
    </source>
</evidence>
<dbReference type="InterPro" id="IPR036621">
    <property type="entry name" value="Anticodon-bd_dom_sf"/>
</dbReference>
<dbReference type="Proteomes" id="UP000054988">
    <property type="component" value="Unassembled WGS sequence"/>
</dbReference>
<dbReference type="Gene3D" id="1.10.730.20">
    <property type="match status" value="1"/>
</dbReference>
<evidence type="ECO:0000256" key="6">
    <source>
        <dbReference type="ARBA" id="ARBA00022741"/>
    </source>
</evidence>
<keyword evidence="7" id="KW-0067">ATP-binding</keyword>
<dbReference type="SUPFAM" id="SSF50677">
    <property type="entry name" value="ValRS/IleRS/LeuRS editing domain"/>
    <property type="match status" value="1"/>
</dbReference>
<dbReference type="Pfam" id="PF00587">
    <property type="entry name" value="tRNA-synt_2b"/>
    <property type="match status" value="1"/>
</dbReference>